<evidence type="ECO:0000256" key="6">
    <source>
        <dbReference type="ARBA" id="ARBA00023163"/>
    </source>
</evidence>
<accession>A0ABR4ENU4</accession>
<evidence type="ECO:0000313" key="11">
    <source>
        <dbReference type="Proteomes" id="UP001600888"/>
    </source>
</evidence>
<feature type="compositionally biased region" description="Polar residues" evidence="8">
    <location>
        <begin position="156"/>
        <end position="187"/>
    </location>
</feature>
<evidence type="ECO:0000256" key="3">
    <source>
        <dbReference type="ARBA" id="ARBA00022833"/>
    </source>
</evidence>
<keyword evidence="2" id="KW-0479">Metal-binding</keyword>
<dbReference type="PANTHER" id="PTHR31313:SF81">
    <property type="entry name" value="TY1 ENHANCER ACTIVATOR"/>
    <property type="match status" value="1"/>
</dbReference>
<dbReference type="SMART" id="SM00066">
    <property type="entry name" value="GAL4"/>
    <property type="match status" value="1"/>
</dbReference>
<dbReference type="SUPFAM" id="SSF57701">
    <property type="entry name" value="Zn2/Cys6 DNA-binding domain"/>
    <property type="match status" value="1"/>
</dbReference>
<evidence type="ECO:0000256" key="7">
    <source>
        <dbReference type="ARBA" id="ARBA00023242"/>
    </source>
</evidence>
<keyword evidence="7" id="KW-0539">Nucleus</keyword>
<dbReference type="Proteomes" id="UP001600888">
    <property type="component" value="Unassembled WGS sequence"/>
</dbReference>
<keyword evidence="3" id="KW-0862">Zinc</keyword>
<dbReference type="PANTHER" id="PTHR31313">
    <property type="entry name" value="TY1 ENHANCER ACTIVATOR"/>
    <property type="match status" value="1"/>
</dbReference>
<sequence>MASPEIAMTNGGFSRRIACKLCRDRKVRCGGEQPACEKCRQAGEECVYLPTQKPSKAELAQTVEALQRRLGEVLVHIRAARSTNHWAAEEEFMLTNSLMLGHVQDEAEAYIVRLKTSSNCTTLTSPSAHNLETPNAIADNNLEKTIHVSSDAFEGLNSNSIDPGNTFDSSNNQQGLHTSGPGSREQSQPLLNLQNLFPIDEYMNIDSPNLDFYTRNGFSPQGGIDEATGAAILEPVTKFSSAIFQTQAETLVMASVVADYIAWLRKAPPGGGIPTATESPVYLGMLDNLEIRLRELCEMSRSRSTDALKELVAALGAIAPPGGSMAERLGSLEEDLQKEAQERAEVFRSRYNPCALLSQQSRDTSQ</sequence>
<keyword evidence="5" id="KW-0238">DNA-binding</keyword>
<gene>
    <name evidence="10" type="ORF">FJTKL_09109</name>
</gene>
<dbReference type="PROSITE" id="PS50048">
    <property type="entry name" value="ZN2_CY6_FUNGAL_2"/>
    <property type="match status" value="1"/>
</dbReference>
<dbReference type="CDD" id="cd00067">
    <property type="entry name" value="GAL4"/>
    <property type="match status" value="1"/>
</dbReference>
<comment type="subcellular location">
    <subcellularLocation>
        <location evidence="1">Nucleus</location>
    </subcellularLocation>
</comment>
<evidence type="ECO:0000256" key="1">
    <source>
        <dbReference type="ARBA" id="ARBA00004123"/>
    </source>
</evidence>
<feature type="region of interest" description="Disordered" evidence="8">
    <location>
        <begin position="155"/>
        <end position="187"/>
    </location>
</feature>
<name>A0ABR4ENU4_9PEZI</name>
<comment type="caution">
    <text evidence="10">The sequence shown here is derived from an EMBL/GenBank/DDBJ whole genome shotgun (WGS) entry which is preliminary data.</text>
</comment>
<evidence type="ECO:0000259" key="9">
    <source>
        <dbReference type="PROSITE" id="PS50048"/>
    </source>
</evidence>
<proteinExistence type="predicted"/>
<keyword evidence="11" id="KW-1185">Reference proteome</keyword>
<keyword evidence="6" id="KW-0804">Transcription</keyword>
<dbReference type="Pfam" id="PF00172">
    <property type="entry name" value="Zn_clus"/>
    <property type="match status" value="1"/>
</dbReference>
<keyword evidence="4" id="KW-0805">Transcription regulation</keyword>
<evidence type="ECO:0000256" key="5">
    <source>
        <dbReference type="ARBA" id="ARBA00023125"/>
    </source>
</evidence>
<dbReference type="PROSITE" id="PS00463">
    <property type="entry name" value="ZN2_CY6_FUNGAL_1"/>
    <property type="match status" value="1"/>
</dbReference>
<feature type="domain" description="Zn(2)-C6 fungal-type" evidence="9">
    <location>
        <begin position="18"/>
        <end position="48"/>
    </location>
</feature>
<dbReference type="Gene3D" id="4.10.240.10">
    <property type="entry name" value="Zn(2)-C6 fungal-type DNA-binding domain"/>
    <property type="match status" value="1"/>
</dbReference>
<organism evidence="10 11">
    <name type="scientific">Diaporthe vaccinii</name>
    <dbReference type="NCBI Taxonomy" id="105482"/>
    <lineage>
        <taxon>Eukaryota</taxon>
        <taxon>Fungi</taxon>
        <taxon>Dikarya</taxon>
        <taxon>Ascomycota</taxon>
        <taxon>Pezizomycotina</taxon>
        <taxon>Sordariomycetes</taxon>
        <taxon>Sordariomycetidae</taxon>
        <taxon>Diaporthales</taxon>
        <taxon>Diaporthaceae</taxon>
        <taxon>Diaporthe</taxon>
        <taxon>Diaporthe eres species complex</taxon>
    </lineage>
</organism>
<dbReference type="InterPro" id="IPR001138">
    <property type="entry name" value="Zn2Cys6_DnaBD"/>
</dbReference>
<reference evidence="10 11" key="1">
    <citation type="submission" date="2024-03" db="EMBL/GenBank/DDBJ databases">
        <title>A high-quality draft genome sequence of Diaporthe vaccinii, a causative agent of upright dieback and viscid rot disease in cranberry plants.</title>
        <authorList>
            <person name="Sarrasin M."/>
            <person name="Lang B.F."/>
            <person name="Burger G."/>
        </authorList>
    </citation>
    <scope>NUCLEOTIDE SEQUENCE [LARGE SCALE GENOMIC DNA]</scope>
    <source>
        <strain evidence="10 11">IS7</strain>
    </source>
</reference>
<dbReference type="EMBL" id="JBAWTH010000038">
    <property type="protein sequence ID" value="KAL2284119.1"/>
    <property type="molecule type" value="Genomic_DNA"/>
</dbReference>
<evidence type="ECO:0000256" key="4">
    <source>
        <dbReference type="ARBA" id="ARBA00023015"/>
    </source>
</evidence>
<evidence type="ECO:0000256" key="2">
    <source>
        <dbReference type="ARBA" id="ARBA00022723"/>
    </source>
</evidence>
<evidence type="ECO:0000313" key="10">
    <source>
        <dbReference type="EMBL" id="KAL2284119.1"/>
    </source>
</evidence>
<dbReference type="InterPro" id="IPR036864">
    <property type="entry name" value="Zn2-C6_fun-type_DNA-bd_sf"/>
</dbReference>
<evidence type="ECO:0000256" key="8">
    <source>
        <dbReference type="SAM" id="MobiDB-lite"/>
    </source>
</evidence>
<dbReference type="InterPro" id="IPR051615">
    <property type="entry name" value="Transcr_Regulatory_Elem"/>
</dbReference>
<protein>
    <recommendedName>
        <fullName evidence="9">Zn(2)-C6 fungal-type domain-containing protein</fullName>
    </recommendedName>
</protein>